<reference evidence="4 5" key="1">
    <citation type="submission" date="2014-04" db="EMBL/GenBank/DDBJ databases">
        <authorList>
            <consortium name="DOE Joint Genome Institute"/>
            <person name="Kuo A."/>
            <person name="Kohler A."/>
            <person name="Costa M.D."/>
            <person name="Nagy L.G."/>
            <person name="Floudas D."/>
            <person name="Copeland A."/>
            <person name="Barry K.W."/>
            <person name="Cichocki N."/>
            <person name="Veneault-Fourrey C."/>
            <person name="LaButti K."/>
            <person name="Lindquist E.A."/>
            <person name="Lipzen A."/>
            <person name="Lundell T."/>
            <person name="Morin E."/>
            <person name="Murat C."/>
            <person name="Sun H."/>
            <person name="Tunlid A."/>
            <person name="Henrissat B."/>
            <person name="Grigoriev I.V."/>
            <person name="Hibbett D.S."/>
            <person name="Martin F."/>
            <person name="Nordberg H.P."/>
            <person name="Cantor M.N."/>
            <person name="Hua S.X."/>
        </authorList>
    </citation>
    <scope>NUCLEOTIDE SEQUENCE [LARGE SCALE GENOMIC DNA]</scope>
    <source>
        <strain evidence="4 5">441</strain>
    </source>
</reference>
<dbReference type="InterPro" id="IPR001878">
    <property type="entry name" value="Znf_CCHC"/>
</dbReference>
<evidence type="ECO:0000313" key="5">
    <source>
        <dbReference type="Proteomes" id="UP000054018"/>
    </source>
</evidence>
<dbReference type="PROSITE" id="PS50158">
    <property type="entry name" value="ZF_CCHC"/>
    <property type="match status" value="1"/>
</dbReference>
<keyword evidence="1" id="KW-0507">mRNA processing</keyword>
<dbReference type="GO" id="GO:0006397">
    <property type="term" value="P:mRNA processing"/>
    <property type="evidence" value="ECO:0007669"/>
    <property type="project" value="UniProtKB-KW"/>
</dbReference>
<protein>
    <recommendedName>
        <fullName evidence="3">CCHC-type domain-containing protein</fullName>
    </recommendedName>
</protein>
<feature type="domain" description="CCHC-type" evidence="3">
    <location>
        <begin position="21"/>
        <end position="36"/>
    </location>
</feature>
<proteinExistence type="predicted"/>
<keyword evidence="5" id="KW-1185">Reference proteome</keyword>
<evidence type="ECO:0000259" key="3">
    <source>
        <dbReference type="PROSITE" id="PS50158"/>
    </source>
</evidence>
<reference evidence="5" key="2">
    <citation type="submission" date="2015-01" db="EMBL/GenBank/DDBJ databases">
        <title>Evolutionary Origins and Diversification of the Mycorrhizal Mutualists.</title>
        <authorList>
            <consortium name="DOE Joint Genome Institute"/>
            <consortium name="Mycorrhizal Genomics Consortium"/>
            <person name="Kohler A."/>
            <person name="Kuo A."/>
            <person name="Nagy L.G."/>
            <person name="Floudas D."/>
            <person name="Copeland A."/>
            <person name="Barry K.W."/>
            <person name="Cichocki N."/>
            <person name="Veneault-Fourrey C."/>
            <person name="LaButti K."/>
            <person name="Lindquist E.A."/>
            <person name="Lipzen A."/>
            <person name="Lundell T."/>
            <person name="Morin E."/>
            <person name="Murat C."/>
            <person name="Riley R."/>
            <person name="Ohm R."/>
            <person name="Sun H."/>
            <person name="Tunlid A."/>
            <person name="Henrissat B."/>
            <person name="Grigoriev I.V."/>
            <person name="Hibbett D.S."/>
            <person name="Martin F."/>
        </authorList>
    </citation>
    <scope>NUCLEOTIDE SEQUENCE [LARGE SCALE GENOMIC DNA]</scope>
    <source>
        <strain evidence="5">441</strain>
    </source>
</reference>
<evidence type="ECO:0000313" key="4">
    <source>
        <dbReference type="EMBL" id="KIK14957.1"/>
    </source>
</evidence>
<dbReference type="InterPro" id="IPR036875">
    <property type="entry name" value="Znf_CCHC_sf"/>
</dbReference>
<evidence type="ECO:0000256" key="2">
    <source>
        <dbReference type="PROSITE-ProRule" id="PRU00047"/>
    </source>
</evidence>
<organism evidence="4 5">
    <name type="scientific">Pisolithus microcarpus 441</name>
    <dbReference type="NCBI Taxonomy" id="765257"/>
    <lineage>
        <taxon>Eukaryota</taxon>
        <taxon>Fungi</taxon>
        <taxon>Dikarya</taxon>
        <taxon>Basidiomycota</taxon>
        <taxon>Agaricomycotina</taxon>
        <taxon>Agaricomycetes</taxon>
        <taxon>Agaricomycetidae</taxon>
        <taxon>Boletales</taxon>
        <taxon>Sclerodermatineae</taxon>
        <taxon>Pisolithaceae</taxon>
        <taxon>Pisolithus</taxon>
    </lineage>
</organism>
<keyword evidence="2" id="KW-0863">Zinc-finger</keyword>
<sequence>MDIDQAQRTPRRRQSVRAVTCYNCGKEGRIRRECREKPVPKFNIKRTERAEEILHKQSGEKSEEKVFEVSEKTLKDF</sequence>
<dbReference type="Gene3D" id="4.10.60.10">
    <property type="entry name" value="Zinc finger, CCHC-type"/>
    <property type="match status" value="1"/>
</dbReference>
<dbReference type="HOGENOM" id="CLU_2639007_0_0_1"/>
<dbReference type="EMBL" id="KN833913">
    <property type="protein sequence ID" value="KIK14957.1"/>
    <property type="molecule type" value="Genomic_DNA"/>
</dbReference>
<dbReference type="OrthoDB" id="3047656at2759"/>
<dbReference type="GO" id="GO:0008270">
    <property type="term" value="F:zinc ion binding"/>
    <property type="evidence" value="ECO:0007669"/>
    <property type="project" value="UniProtKB-KW"/>
</dbReference>
<keyword evidence="2" id="KW-0479">Metal-binding</keyword>
<evidence type="ECO:0000256" key="1">
    <source>
        <dbReference type="ARBA" id="ARBA00022664"/>
    </source>
</evidence>
<dbReference type="GO" id="GO:0003676">
    <property type="term" value="F:nucleic acid binding"/>
    <property type="evidence" value="ECO:0007669"/>
    <property type="project" value="InterPro"/>
</dbReference>
<dbReference type="SUPFAM" id="SSF57756">
    <property type="entry name" value="Retrovirus zinc finger-like domains"/>
    <property type="match status" value="1"/>
</dbReference>
<name>A0A0C9YXQ9_9AGAM</name>
<dbReference type="Proteomes" id="UP000054018">
    <property type="component" value="Unassembled WGS sequence"/>
</dbReference>
<accession>A0A0C9YXQ9</accession>
<dbReference type="AlphaFoldDB" id="A0A0C9YXQ9"/>
<keyword evidence="2" id="KW-0862">Zinc</keyword>
<gene>
    <name evidence="4" type="ORF">PISMIDRAFT_16878</name>
</gene>